<dbReference type="Pfam" id="PF06296">
    <property type="entry name" value="RelE"/>
    <property type="match status" value="1"/>
</dbReference>
<dbReference type="Proteomes" id="UP001336314">
    <property type="component" value="Unassembled WGS sequence"/>
</dbReference>
<evidence type="ECO:0000313" key="1">
    <source>
        <dbReference type="EMBL" id="MEE2000883.1"/>
    </source>
</evidence>
<gene>
    <name evidence="1" type="ORF">QWY20_05410</name>
</gene>
<dbReference type="PIRSF" id="PIRSF018634">
    <property type="entry name" value="UCP018634"/>
    <property type="match status" value="1"/>
</dbReference>
<organism evidence="1 2">
    <name type="scientific">Alkalimonas cellulosilytica</name>
    <dbReference type="NCBI Taxonomy" id="3058395"/>
    <lineage>
        <taxon>Bacteria</taxon>
        <taxon>Pseudomonadati</taxon>
        <taxon>Pseudomonadota</taxon>
        <taxon>Gammaproteobacteria</taxon>
        <taxon>Alkalimonas</taxon>
    </lineage>
</organism>
<dbReference type="RefSeq" id="WP_330128016.1">
    <property type="nucleotide sequence ID" value="NZ_JAUHLI010000004.1"/>
</dbReference>
<dbReference type="EMBL" id="JAUHLI010000004">
    <property type="protein sequence ID" value="MEE2000883.1"/>
    <property type="molecule type" value="Genomic_DNA"/>
</dbReference>
<proteinExistence type="predicted"/>
<name>A0ABU7J301_9GAMM</name>
<keyword evidence="2" id="KW-1185">Reference proteome</keyword>
<protein>
    <submittedName>
        <fullName evidence="1">Type II toxin-antitoxin system RelE/ParE family toxin</fullName>
    </submittedName>
</protein>
<reference evidence="1 2" key="1">
    <citation type="submission" date="2023-07" db="EMBL/GenBank/DDBJ databases">
        <title>Alkalimonas sp., MEB108 novel, alkaliphilic bacterium isolated from Lonar Lake, India.</title>
        <authorList>
            <person name="Joshi A."/>
            <person name="Thite S."/>
        </authorList>
    </citation>
    <scope>NUCLEOTIDE SEQUENCE [LARGE SCALE GENOMIC DNA]</scope>
    <source>
        <strain evidence="1 2">MEB108</strain>
    </source>
</reference>
<dbReference type="InterPro" id="IPR009387">
    <property type="entry name" value="HigB-2"/>
</dbReference>
<accession>A0ABU7J301</accession>
<evidence type="ECO:0000313" key="2">
    <source>
        <dbReference type="Proteomes" id="UP001336314"/>
    </source>
</evidence>
<sequence length="129" mass="14655">MRIFKNAWFERFCRKQRISDKALLEAIERAERGQVDAHLGSGVIKQRLARTGQGKSGGFRTVIFYRTAKRAFFMYGFAKSSRDNLEPDEEAQFKKAASHLLDVTDEQLASLIANGQFLEVTANVKKVPE</sequence>
<comment type="caution">
    <text evidence="1">The sequence shown here is derived from an EMBL/GenBank/DDBJ whole genome shotgun (WGS) entry which is preliminary data.</text>
</comment>